<name>A0AAV2DWU9_9ROSI</name>
<reference evidence="1 2" key="1">
    <citation type="submission" date="2024-04" db="EMBL/GenBank/DDBJ databases">
        <authorList>
            <person name="Fracassetti M."/>
        </authorList>
    </citation>
    <scope>NUCLEOTIDE SEQUENCE [LARGE SCALE GENOMIC DNA]</scope>
</reference>
<dbReference type="Proteomes" id="UP001497516">
    <property type="component" value="Chromosome 3"/>
</dbReference>
<evidence type="ECO:0000313" key="1">
    <source>
        <dbReference type="EMBL" id="CAL1377830.1"/>
    </source>
</evidence>
<protein>
    <submittedName>
        <fullName evidence="1">Uncharacterized protein</fullName>
    </submittedName>
</protein>
<sequence>MANPETLIIMEAEFFRPVRATSFGDILRALGLHDGGAGGCSSAPSAVVSIIALGEIRCALQCFPSFSLFTLASSIASLTVSGLNMHTTE</sequence>
<dbReference type="AlphaFoldDB" id="A0AAV2DWU9"/>
<dbReference type="EMBL" id="OZ034816">
    <property type="protein sequence ID" value="CAL1377830.1"/>
    <property type="molecule type" value="Genomic_DNA"/>
</dbReference>
<organism evidence="1 2">
    <name type="scientific">Linum trigynum</name>
    <dbReference type="NCBI Taxonomy" id="586398"/>
    <lineage>
        <taxon>Eukaryota</taxon>
        <taxon>Viridiplantae</taxon>
        <taxon>Streptophyta</taxon>
        <taxon>Embryophyta</taxon>
        <taxon>Tracheophyta</taxon>
        <taxon>Spermatophyta</taxon>
        <taxon>Magnoliopsida</taxon>
        <taxon>eudicotyledons</taxon>
        <taxon>Gunneridae</taxon>
        <taxon>Pentapetalae</taxon>
        <taxon>rosids</taxon>
        <taxon>fabids</taxon>
        <taxon>Malpighiales</taxon>
        <taxon>Linaceae</taxon>
        <taxon>Linum</taxon>
    </lineage>
</organism>
<proteinExistence type="predicted"/>
<accession>A0AAV2DWU9</accession>
<evidence type="ECO:0000313" key="2">
    <source>
        <dbReference type="Proteomes" id="UP001497516"/>
    </source>
</evidence>
<keyword evidence="2" id="KW-1185">Reference proteome</keyword>
<gene>
    <name evidence="1" type="ORF">LTRI10_LOCUS19452</name>
</gene>